<sequence>MDLSTLRCSLQRNSSFRFTYTLHMKYMQTEWFMEKNFADFEQLQEALLFQDFTDVPLLPDLQLSGGIDPLADLCDTEAAIEKFIREVLRRPDTRSCTDVLSFCDLLRRLESAPAPVSSMMLTHTAPSHLSVSDLKYIAEEKLMIVAYEEKTALSKIGRVWSLIEPEILGSIRIYKLGNDVTEGPTLLLEQPFYSKVRAIDYIREKKTLAVAKDDGTVEMFRLGADATEFESLGSVTLHIGPILSMNVHDGKGFTSGYDDNIRAFDIDRKTTVSGGKLTRRLNGDKLLVSTAMQPSTLMIGTSSNQVYTYYMMDEVPVFVDCCDIPAPMNIRKIYCTPTNVFVAHGNCVSCFGYTRYPVETLRNMKASGLPASRSSDQEMTGINHTKTLDLAQASKSQAGTVCFPMSIRSAQFSIQSSDSSFGSYQVYDVALRSKEKQLLVAYDEVVAIWCIVKGVMLYSWYAHRHAQVHIVRVMEPEGLVLTGGSDGEVRIWRLPPSSQLKLWTPVPA</sequence>
<evidence type="ECO:0000313" key="3">
    <source>
        <dbReference type="EMBL" id="GFE54979.1"/>
    </source>
</evidence>
<accession>A0A9W5TB60</accession>
<keyword evidence="4" id="KW-1185">Reference proteome</keyword>
<dbReference type="InterPro" id="IPR015943">
    <property type="entry name" value="WD40/YVTN_repeat-like_dom_sf"/>
</dbReference>
<dbReference type="AlphaFoldDB" id="A0A9W5TB60"/>
<gene>
    <name evidence="3" type="ORF">BaOVIS_023830</name>
</gene>
<evidence type="ECO:0000313" key="4">
    <source>
        <dbReference type="Proteomes" id="UP001057455"/>
    </source>
</evidence>
<dbReference type="InterPro" id="IPR001680">
    <property type="entry name" value="WD40_rpt"/>
</dbReference>
<evidence type="ECO:0000259" key="2">
    <source>
        <dbReference type="Pfam" id="PF00787"/>
    </source>
</evidence>
<comment type="caution">
    <text evidence="3">The sequence shown here is derived from an EMBL/GenBank/DDBJ whole genome shotgun (WGS) entry which is preliminary data.</text>
</comment>
<dbReference type="InterPro" id="IPR036871">
    <property type="entry name" value="PX_dom_sf"/>
</dbReference>
<dbReference type="Gene3D" id="2.130.10.10">
    <property type="entry name" value="YVTN repeat-like/Quinoprotein amine dehydrogenase"/>
    <property type="match status" value="2"/>
</dbReference>
<dbReference type="InterPro" id="IPR001683">
    <property type="entry name" value="PX_dom"/>
</dbReference>
<feature type="repeat" description="WD" evidence="1">
    <location>
        <begin position="479"/>
        <end position="502"/>
    </location>
</feature>
<dbReference type="SMART" id="SM00320">
    <property type="entry name" value="WD40"/>
    <property type="match status" value="3"/>
</dbReference>
<name>A0A9W5TB60_BABOV</name>
<reference evidence="3" key="1">
    <citation type="submission" date="2019-12" db="EMBL/GenBank/DDBJ databases">
        <title>Genome sequence of Babesia ovis.</title>
        <authorList>
            <person name="Yamagishi J."/>
            <person name="Sevinc F."/>
            <person name="Xuan X."/>
        </authorList>
    </citation>
    <scope>NUCLEOTIDE SEQUENCE</scope>
    <source>
        <strain evidence="3">Selcuk</strain>
    </source>
</reference>
<dbReference type="Gene3D" id="3.30.1520.10">
    <property type="entry name" value="Phox-like domain"/>
    <property type="match status" value="1"/>
</dbReference>
<dbReference type="CDD" id="cd06093">
    <property type="entry name" value="PX_domain"/>
    <property type="match status" value="1"/>
</dbReference>
<organism evidence="3 4">
    <name type="scientific">Babesia ovis</name>
    <dbReference type="NCBI Taxonomy" id="5869"/>
    <lineage>
        <taxon>Eukaryota</taxon>
        <taxon>Sar</taxon>
        <taxon>Alveolata</taxon>
        <taxon>Apicomplexa</taxon>
        <taxon>Aconoidasida</taxon>
        <taxon>Piroplasmida</taxon>
        <taxon>Babesiidae</taxon>
        <taxon>Babesia</taxon>
    </lineage>
</organism>
<proteinExistence type="predicted"/>
<dbReference type="GO" id="GO:0035091">
    <property type="term" value="F:phosphatidylinositol binding"/>
    <property type="evidence" value="ECO:0007669"/>
    <property type="project" value="InterPro"/>
</dbReference>
<protein>
    <submittedName>
        <fullName evidence="3">WD G-beta repeat-containing protein protein</fullName>
    </submittedName>
</protein>
<dbReference type="PROSITE" id="PS50082">
    <property type="entry name" value="WD_REPEATS_2"/>
    <property type="match status" value="1"/>
</dbReference>
<dbReference type="SUPFAM" id="SSF64268">
    <property type="entry name" value="PX domain"/>
    <property type="match status" value="1"/>
</dbReference>
<dbReference type="InterPro" id="IPR036322">
    <property type="entry name" value="WD40_repeat_dom_sf"/>
</dbReference>
<keyword evidence="1" id="KW-0853">WD repeat</keyword>
<dbReference type="SUPFAM" id="SSF50978">
    <property type="entry name" value="WD40 repeat-like"/>
    <property type="match status" value="1"/>
</dbReference>
<dbReference type="OrthoDB" id="430293at2759"/>
<feature type="domain" description="PX" evidence="2">
    <location>
        <begin position="27"/>
        <end position="102"/>
    </location>
</feature>
<dbReference type="EMBL" id="BLIY01000017">
    <property type="protein sequence ID" value="GFE54979.1"/>
    <property type="molecule type" value="Genomic_DNA"/>
</dbReference>
<dbReference type="Proteomes" id="UP001057455">
    <property type="component" value="Unassembled WGS sequence"/>
</dbReference>
<dbReference type="Pfam" id="PF00787">
    <property type="entry name" value="PX"/>
    <property type="match status" value="1"/>
</dbReference>
<evidence type="ECO:0000256" key="1">
    <source>
        <dbReference type="PROSITE-ProRule" id="PRU00221"/>
    </source>
</evidence>